<protein>
    <submittedName>
        <fullName evidence="1">Uncharacterized protein</fullName>
    </submittedName>
</protein>
<gene>
    <name evidence="1" type="ORF">SapgrDRAFT_3481</name>
</gene>
<dbReference type="OrthoDB" id="9820772at2"/>
<accession>J0PBX3</accession>
<proteinExistence type="predicted"/>
<reference evidence="2" key="1">
    <citation type="journal article" date="2012" name="Stand. Genomic Sci.">
        <title>Permanent draft genome sequence of the gliding predator Saprospira grandis strain Sa g1 (= HR1).</title>
        <authorList>
            <person name="Mavromatis K."/>
            <person name="Chertkov O."/>
            <person name="Lapidus A."/>
            <person name="Nolan M."/>
            <person name="Lucas S."/>
            <person name="Tice H."/>
            <person name="Del Rio T.G."/>
            <person name="Cheng J.F."/>
            <person name="Han C."/>
            <person name="Tapia R."/>
            <person name="Bruce D."/>
            <person name="Goodwin L.A."/>
            <person name="Pitluck S."/>
            <person name="Huntemann M."/>
            <person name="Liolios K."/>
            <person name="Pagani I."/>
            <person name="Ivanova N."/>
            <person name="Mikhailova N."/>
            <person name="Pati A."/>
            <person name="Chen A."/>
            <person name="Palaniappan K."/>
            <person name="Land M."/>
            <person name="Brambilla E.M."/>
            <person name="Rohde M."/>
            <person name="Spring S."/>
            <person name="Goker M."/>
            <person name="Detter J.C."/>
            <person name="Bristow J."/>
            <person name="Eisen J.A."/>
            <person name="Markowitz V."/>
            <person name="Hugenholtz P."/>
            <person name="Kyrpides N.C."/>
            <person name="Klenk H.P."/>
            <person name="Woyke T."/>
        </authorList>
    </citation>
    <scope>NUCLEOTIDE SEQUENCE [LARGE SCALE GENOMIC DNA]</scope>
    <source>
        <strain evidence="2">DSM 2844</strain>
    </source>
</reference>
<dbReference type="RefSeq" id="WP_002661150.1">
    <property type="nucleotide sequence ID" value="NZ_JH719942.1"/>
</dbReference>
<dbReference type="AlphaFoldDB" id="J0PBX3"/>
<dbReference type="HOGENOM" id="CLU_1481015_0_0_10"/>
<evidence type="ECO:0000313" key="2">
    <source>
        <dbReference type="Proteomes" id="UP000005113"/>
    </source>
</evidence>
<dbReference type="Proteomes" id="UP000005113">
    <property type="component" value="Unassembled WGS sequence"/>
</dbReference>
<sequence>MKTEPKLIIWAIFFCFQIAVCQGQNWEPPKGNKFFSKVENIKTGALLTGLRNDTLFVLFYDRLLKVEFYSAIADLSCDSCTFFEGTYNFRSNSGNLDSKLQSTLENNGDTLFVVEQKTHHRHQVLSEDRSYEDLCVLKRYVFYSKKRGVYRIDYAAKKNPSDCFKLGWKYIEGDFIYTFGLK</sequence>
<name>J0PBX3_9BACT</name>
<organism evidence="1 2">
    <name type="scientific">Saprospira grandis DSM 2844</name>
    <dbReference type="NCBI Taxonomy" id="694433"/>
    <lineage>
        <taxon>Bacteria</taxon>
        <taxon>Pseudomonadati</taxon>
        <taxon>Bacteroidota</taxon>
        <taxon>Saprospiria</taxon>
        <taxon>Saprospirales</taxon>
        <taxon>Saprospiraceae</taxon>
        <taxon>Saprospira</taxon>
    </lineage>
</organism>
<dbReference type="EMBL" id="JH719942">
    <property type="protein sequence ID" value="EJF55117.1"/>
    <property type="molecule type" value="Genomic_DNA"/>
</dbReference>
<evidence type="ECO:0000313" key="1">
    <source>
        <dbReference type="EMBL" id="EJF55117.1"/>
    </source>
</evidence>